<proteinExistence type="predicted"/>
<evidence type="ECO:0000313" key="1">
    <source>
        <dbReference type="EMBL" id="KAJ7990946.1"/>
    </source>
</evidence>
<evidence type="ECO:0000313" key="2">
    <source>
        <dbReference type="Proteomes" id="UP001157502"/>
    </source>
</evidence>
<keyword evidence="2" id="KW-1185">Reference proteome</keyword>
<sequence>MWALSSLAMGFIYLCHSGGAGCWGSPQLPPEELFPLIQETTPQGLKVMYPYSMRSAGLWWCFQDACTRPALLFSALAGVILICVPPLSPTYAQVYLHPSHLPPDLHPCTLTLSDHWAPPSSRRRTPGPRGGHRYFASVTKAEEVLPGELWGVEGPSGATSSSIPPSSSRTQTQLELNISSMDSGCSLQQQMGAVLAQPSNAYLPVFLWTAWSGSHRLELSDKCL</sequence>
<accession>A0ACC2FHZ1</accession>
<dbReference type="EMBL" id="CM055754">
    <property type="protein sequence ID" value="KAJ7990946.1"/>
    <property type="molecule type" value="Genomic_DNA"/>
</dbReference>
<dbReference type="Proteomes" id="UP001157502">
    <property type="component" value="Chromosome 27"/>
</dbReference>
<protein>
    <submittedName>
        <fullName evidence="1">Uncharacterized protein</fullName>
    </submittedName>
</protein>
<name>A0ACC2FHZ1_DALPE</name>
<reference evidence="1" key="1">
    <citation type="submission" date="2021-05" db="EMBL/GenBank/DDBJ databases">
        <authorList>
            <person name="Pan Q."/>
            <person name="Jouanno E."/>
            <person name="Zahm M."/>
            <person name="Klopp C."/>
            <person name="Cabau C."/>
            <person name="Louis A."/>
            <person name="Berthelot C."/>
            <person name="Parey E."/>
            <person name="Roest Crollius H."/>
            <person name="Montfort J."/>
            <person name="Robinson-Rechavi M."/>
            <person name="Bouchez O."/>
            <person name="Lampietro C."/>
            <person name="Lopez Roques C."/>
            <person name="Donnadieu C."/>
            <person name="Postlethwait J."/>
            <person name="Bobe J."/>
            <person name="Dillon D."/>
            <person name="Chandos A."/>
            <person name="von Hippel F."/>
            <person name="Guiguen Y."/>
        </authorList>
    </citation>
    <scope>NUCLEOTIDE SEQUENCE</scope>
    <source>
        <strain evidence="1">YG-Jan2019</strain>
    </source>
</reference>
<comment type="caution">
    <text evidence="1">The sequence shown here is derived from an EMBL/GenBank/DDBJ whole genome shotgun (WGS) entry which is preliminary data.</text>
</comment>
<organism evidence="1 2">
    <name type="scientific">Dallia pectoralis</name>
    <name type="common">Alaska blackfish</name>
    <dbReference type="NCBI Taxonomy" id="75939"/>
    <lineage>
        <taxon>Eukaryota</taxon>
        <taxon>Metazoa</taxon>
        <taxon>Chordata</taxon>
        <taxon>Craniata</taxon>
        <taxon>Vertebrata</taxon>
        <taxon>Euteleostomi</taxon>
        <taxon>Actinopterygii</taxon>
        <taxon>Neopterygii</taxon>
        <taxon>Teleostei</taxon>
        <taxon>Protacanthopterygii</taxon>
        <taxon>Esociformes</taxon>
        <taxon>Umbridae</taxon>
        <taxon>Dallia</taxon>
    </lineage>
</organism>
<gene>
    <name evidence="1" type="ORF">DPEC_G00292150</name>
</gene>